<dbReference type="HAMAP" id="MF_00934">
    <property type="entry name" value="23SrRNA_methyltr_J"/>
    <property type="match status" value="1"/>
</dbReference>
<keyword evidence="1" id="KW-0949">S-adenosyl-L-methionine</keyword>
<keyword evidence="1" id="KW-0489">Methyltransferase</keyword>
<dbReference type="PANTHER" id="PTHR37426:SF1">
    <property type="entry name" value="RIBOSOMAL RNA LARGE SUBUNIT METHYLTRANSFERASE J"/>
    <property type="match status" value="1"/>
</dbReference>
<gene>
    <name evidence="1" type="primary">rlmJ</name>
    <name evidence="2" type="ORF">HMPREF9726_01717</name>
</gene>
<keyword evidence="1" id="KW-0698">rRNA processing</keyword>
<comment type="function">
    <text evidence="1">Specifically methylates the adenine in position 2030 of 23S rRNA.</text>
</comment>
<dbReference type="HOGENOM" id="CLU_061769_0_0_12"/>
<dbReference type="AlphaFoldDB" id="A0A0E2E359"/>
<feature type="binding site" evidence="1">
    <location>
        <position position="19"/>
    </location>
    <ligand>
        <name>S-adenosyl-L-methionine</name>
        <dbReference type="ChEBI" id="CHEBI:59789"/>
    </ligand>
</feature>
<feature type="binding site" evidence="1">
    <location>
        <position position="42"/>
    </location>
    <ligand>
        <name>S-adenosyl-L-methionine</name>
        <dbReference type="ChEBI" id="CHEBI:59789"/>
    </ligand>
</feature>
<comment type="caution">
    <text evidence="2">The sequence shown here is derived from an EMBL/GenBank/DDBJ whole genome shotgun (WGS) entry which is preliminary data.</text>
</comment>
<proteinExistence type="inferred from homology"/>
<organism evidence="2">
    <name type="scientific">Treponema denticola H-22</name>
    <dbReference type="NCBI Taxonomy" id="999432"/>
    <lineage>
        <taxon>Bacteria</taxon>
        <taxon>Pseudomonadati</taxon>
        <taxon>Spirochaetota</taxon>
        <taxon>Spirochaetia</taxon>
        <taxon>Spirochaetales</taxon>
        <taxon>Treponemataceae</taxon>
        <taxon>Treponema</taxon>
    </lineage>
</organism>
<dbReference type="SUPFAM" id="SSF53335">
    <property type="entry name" value="S-adenosyl-L-methionine-dependent methyltransferases"/>
    <property type="match status" value="1"/>
</dbReference>
<dbReference type="InterPro" id="IPR007473">
    <property type="entry name" value="RlmJ"/>
</dbReference>
<evidence type="ECO:0000313" key="2">
    <source>
        <dbReference type="EMBL" id="EMB32493.1"/>
    </source>
</evidence>
<feature type="site" description="Interaction with substrate rRNA" evidence="1">
    <location>
        <position position="4"/>
    </location>
</feature>
<dbReference type="Gene3D" id="3.40.50.150">
    <property type="entry name" value="Vaccinia Virus protein VP39"/>
    <property type="match status" value="1"/>
</dbReference>
<name>A0A0E2E359_TREDN</name>
<dbReference type="GO" id="GO:0070475">
    <property type="term" value="P:rRNA base methylation"/>
    <property type="evidence" value="ECO:0007669"/>
    <property type="project" value="UniProtKB-UniRule"/>
</dbReference>
<dbReference type="Proteomes" id="UP000011705">
    <property type="component" value="Chromosome"/>
</dbReference>
<reference evidence="2" key="1">
    <citation type="submission" date="2012-01" db="EMBL/GenBank/DDBJ databases">
        <title>The Genome Sequence of Treponema denticola H-22.</title>
        <authorList>
            <consortium name="The Broad Institute Genome Sequencing Platform"/>
            <person name="Earl A."/>
            <person name="Ward D."/>
            <person name="Feldgarden M."/>
            <person name="Gevers D."/>
            <person name="Blanton J.M."/>
            <person name="Fenno C.J."/>
            <person name="Baranova O.V."/>
            <person name="Mathney J."/>
            <person name="Dewhirst F.E."/>
            <person name="Izard J."/>
            <person name="Young S.K."/>
            <person name="Zeng Q."/>
            <person name="Gargeya S."/>
            <person name="Fitzgerald M."/>
            <person name="Haas B."/>
            <person name="Abouelleil A."/>
            <person name="Alvarado L."/>
            <person name="Arachchi H.M."/>
            <person name="Berlin A."/>
            <person name="Chapman S.B."/>
            <person name="Gearin G."/>
            <person name="Goldberg J."/>
            <person name="Griggs A."/>
            <person name="Gujja S."/>
            <person name="Hansen M."/>
            <person name="Heiman D."/>
            <person name="Howarth C."/>
            <person name="Larimer J."/>
            <person name="Lui A."/>
            <person name="MacDonald P.J.P."/>
            <person name="McCowen C."/>
            <person name="Montmayeur A."/>
            <person name="Murphy C."/>
            <person name="Neiman D."/>
            <person name="Pearson M."/>
            <person name="Priest M."/>
            <person name="Roberts A."/>
            <person name="Saif S."/>
            <person name="Shea T."/>
            <person name="Sisk P."/>
            <person name="Stolte C."/>
            <person name="Sykes S."/>
            <person name="Wortman J."/>
            <person name="Nusbaum C."/>
            <person name="Birren B."/>
        </authorList>
    </citation>
    <scope>NUCLEOTIDE SEQUENCE [LARGE SCALE GENOMIC DNA]</scope>
    <source>
        <strain evidence="2">H-22</strain>
    </source>
</reference>
<feature type="binding site" evidence="1">
    <location>
        <position position="105"/>
    </location>
    <ligand>
        <name>S-adenosyl-L-methionine</name>
        <dbReference type="ChEBI" id="CHEBI:59789"/>
    </ligand>
</feature>
<dbReference type="Pfam" id="PF04378">
    <property type="entry name" value="RsmJ"/>
    <property type="match status" value="1"/>
</dbReference>
<feature type="binding site" evidence="1">
    <location>
        <position position="169"/>
    </location>
    <ligand>
        <name>S-adenosyl-L-methionine</name>
        <dbReference type="ChEBI" id="CHEBI:59789"/>
    </ligand>
</feature>
<dbReference type="GO" id="GO:0003723">
    <property type="term" value="F:RNA binding"/>
    <property type="evidence" value="ECO:0007669"/>
    <property type="project" value="UniProtKB-UniRule"/>
</dbReference>
<dbReference type="PANTHER" id="PTHR37426">
    <property type="entry name" value="RIBOSOMAL RNA LARGE SUBUNIT METHYLTRANSFERASE J"/>
    <property type="match status" value="1"/>
</dbReference>
<comment type="caution">
    <text evidence="1">Lacks conserved residue(s) required for the propagation of feature annotation.</text>
</comment>
<feature type="active site" description="Proton acceptor" evidence="1">
    <location>
        <position position="169"/>
    </location>
</feature>
<sequence>MLSYRHGFHAGNQADVFKHSALFSFLKIYTQKQKPFTAFDLNAGSAFYNLLSEWSLKTGEAEEGIIRFLDLYKKEKLPLPIPEDFKAYLDFCLKNYDKNSSYAGSPEIIRSFLQKESNLILCDLHSAEAEKLKELYKRVENVHVHKRDCYEAVRALTPPLPIRGFALFDPSYEVDSDYTAIAESVEKVCKKWPIGIFIIWYPILNHKTEECRNLKDRISKAMNNKVLNIEVKHFSNKIDSENEYGLQGSGLLITNPPWGLEEKLKEICEYVEKVSAGLD</sequence>
<accession>A0A0E2E359</accession>
<feature type="binding site" evidence="1">
    <location>
        <position position="123"/>
    </location>
    <ligand>
        <name>S-adenosyl-L-methionine</name>
        <dbReference type="ChEBI" id="CHEBI:59789"/>
    </ligand>
</feature>
<keyword evidence="1" id="KW-0694">RNA-binding</keyword>
<dbReference type="GO" id="GO:0005829">
    <property type="term" value="C:cytosol"/>
    <property type="evidence" value="ECO:0007669"/>
    <property type="project" value="TreeGrafter"/>
</dbReference>
<comment type="similarity">
    <text evidence="1">Belongs to the RlmJ family.</text>
</comment>
<dbReference type="EC" id="2.1.1.266" evidence="1"/>
<comment type="subunit">
    <text evidence="1">Monomer.</text>
</comment>
<dbReference type="InterPro" id="IPR029063">
    <property type="entry name" value="SAM-dependent_MTases_sf"/>
</dbReference>
<comment type="catalytic activity">
    <reaction evidence="1">
        <text>adenosine(2030) in 23S rRNA + S-adenosyl-L-methionine = N(6)-methyladenosine(2030) in 23S rRNA + S-adenosyl-L-homocysteine + H(+)</text>
        <dbReference type="Rhea" id="RHEA:43736"/>
        <dbReference type="Rhea" id="RHEA-COMP:10668"/>
        <dbReference type="Rhea" id="RHEA-COMP:10669"/>
        <dbReference type="ChEBI" id="CHEBI:15378"/>
        <dbReference type="ChEBI" id="CHEBI:57856"/>
        <dbReference type="ChEBI" id="CHEBI:59789"/>
        <dbReference type="ChEBI" id="CHEBI:74411"/>
        <dbReference type="ChEBI" id="CHEBI:74449"/>
        <dbReference type="EC" id="2.1.1.266"/>
    </reaction>
</comment>
<dbReference type="EMBL" id="AGDV01000014">
    <property type="protein sequence ID" value="EMB32493.1"/>
    <property type="molecule type" value="Genomic_DNA"/>
</dbReference>
<dbReference type="GO" id="GO:0036307">
    <property type="term" value="F:23S rRNA (adenine(2030)-N(6))-methyltransferase activity"/>
    <property type="evidence" value="ECO:0007669"/>
    <property type="project" value="UniProtKB-UniRule"/>
</dbReference>
<evidence type="ECO:0000256" key="1">
    <source>
        <dbReference type="HAMAP-Rule" id="MF_00934"/>
    </source>
</evidence>
<keyword evidence="1" id="KW-0808">Transferase</keyword>
<dbReference type="RefSeq" id="WP_002684893.1">
    <property type="nucleotide sequence ID" value="NZ_CM001795.1"/>
</dbReference>
<dbReference type="PATRIC" id="fig|999432.5.peg.1782"/>
<protein>
    <recommendedName>
        <fullName evidence="1">Ribosomal RNA large subunit methyltransferase J</fullName>
        <ecNumber evidence="1">2.1.1.266</ecNumber>
    </recommendedName>
    <alternativeName>
        <fullName evidence="1">23S rRNA (adenine(2030)-N6)-methyltransferase</fullName>
    </alternativeName>
    <alternativeName>
        <fullName evidence="1">23S rRNA m6A2030 methyltransferase</fullName>
    </alternativeName>
</protein>